<sequence length="161" mass="18432">WCFCSFLFLSASSSHLKGRSPVWMALWRTRWEDWRKSFPHTGHWYFRSPVWERRCRARCEEEMKALPQSRQAWGRSPVCVRLWRTKASQHSTAPFIQLLHGWRPGAKKGPSCLMVIAVGGYHDSDADCSFTRAYPLRSDGTDCGRGRSARKYSGGDGTSSA</sequence>
<protein>
    <recommendedName>
        <fullName evidence="5">Secreted protein</fullName>
    </recommendedName>
</protein>
<evidence type="ECO:0000256" key="1">
    <source>
        <dbReference type="SAM" id="MobiDB-lite"/>
    </source>
</evidence>
<accession>A0A8C4JUG5</accession>
<dbReference type="AlphaFoldDB" id="A0A8C4JUG5"/>
<feature type="region of interest" description="Disordered" evidence="1">
    <location>
        <begin position="142"/>
        <end position="161"/>
    </location>
</feature>
<feature type="chain" id="PRO_5034837711" description="Secreted protein" evidence="2">
    <location>
        <begin position="19"/>
        <end position="161"/>
    </location>
</feature>
<evidence type="ECO:0000313" key="4">
    <source>
        <dbReference type="Proteomes" id="UP000694423"/>
    </source>
</evidence>
<organism evidence="3 4">
    <name type="scientific">Dromaius novaehollandiae</name>
    <name type="common">Emu</name>
    <dbReference type="NCBI Taxonomy" id="8790"/>
    <lineage>
        <taxon>Eukaryota</taxon>
        <taxon>Metazoa</taxon>
        <taxon>Chordata</taxon>
        <taxon>Craniata</taxon>
        <taxon>Vertebrata</taxon>
        <taxon>Euteleostomi</taxon>
        <taxon>Archelosauria</taxon>
        <taxon>Archosauria</taxon>
        <taxon>Dinosauria</taxon>
        <taxon>Saurischia</taxon>
        <taxon>Theropoda</taxon>
        <taxon>Coelurosauria</taxon>
        <taxon>Aves</taxon>
        <taxon>Palaeognathae</taxon>
        <taxon>Casuariiformes</taxon>
        <taxon>Dromaiidae</taxon>
        <taxon>Dromaius</taxon>
    </lineage>
</organism>
<evidence type="ECO:0000256" key="2">
    <source>
        <dbReference type="SAM" id="SignalP"/>
    </source>
</evidence>
<evidence type="ECO:0000313" key="3">
    <source>
        <dbReference type="Ensembl" id="ENSDNVP00000014470.1"/>
    </source>
</evidence>
<proteinExistence type="predicted"/>
<reference evidence="3" key="1">
    <citation type="submission" date="2025-08" db="UniProtKB">
        <authorList>
            <consortium name="Ensembl"/>
        </authorList>
    </citation>
    <scope>IDENTIFICATION</scope>
</reference>
<dbReference type="Proteomes" id="UP000694423">
    <property type="component" value="Unplaced"/>
</dbReference>
<dbReference type="Ensembl" id="ENSDNVT00000017381.1">
    <property type="protein sequence ID" value="ENSDNVP00000014470.1"/>
    <property type="gene ID" value="ENSDNVG00000010183.1"/>
</dbReference>
<keyword evidence="4" id="KW-1185">Reference proteome</keyword>
<keyword evidence="2" id="KW-0732">Signal</keyword>
<feature type="signal peptide" evidence="2">
    <location>
        <begin position="1"/>
        <end position="18"/>
    </location>
</feature>
<name>A0A8C4JUG5_DRONO</name>
<reference evidence="3" key="2">
    <citation type="submission" date="2025-09" db="UniProtKB">
        <authorList>
            <consortium name="Ensembl"/>
        </authorList>
    </citation>
    <scope>IDENTIFICATION</scope>
</reference>
<evidence type="ECO:0008006" key="5">
    <source>
        <dbReference type="Google" id="ProtNLM"/>
    </source>
</evidence>